<evidence type="ECO:0000256" key="1">
    <source>
        <dbReference type="SAM" id="MobiDB-lite"/>
    </source>
</evidence>
<dbReference type="EMBL" id="CAJNIZ010017635">
    <property type="protein sequence ID" value="CAE7401009.1"/>
    <property type="molecule type" value="Genomic_DNA"/>
</dbReference>
<dbReference type="OrthoDB" id="417619at2759"/>
<dbReference type="AlphaFoldDB" id="A0A812QS72"/>
<sequence>SPPSPHRLQRMAEKDQRPREEEEKEEESNAESEPEASGDSDDGDDDRDFNIGKGTAKNHIKGLMMVEGTTLRCNWLDPALMEDYVNSFGKRTKPDVAKEPDEADLIKLEAAASTTERLQVIGCRYSHEVSRYHKAQLSPLRTAAITKTVSDSLANRLAVLRIDNFPGSGDPVFGTRHELRRSFRAPDCFGKLTEAFKGSQCGLKKLTLQGGFHSAQSIANFLRVTQPHLQSFRCRGCLFHGRNFEMLVKSLGSVAGESLQEFETDAAIGGQDPFSLIADAFPKLRMLRAPNIFGKVDYKLALKRLKMLQRKQCKLPVESHRLRGKPAVDTEKGMVYWFITSEHHDDGHRGQGLWWDECNNTMECCEEWAVGKGVTKELCLQFMAECGIELDNSIDDEECGLDDGCDDDVDSDAEPDAIIAQLEVAGPSDGTVTLKATSLDGRQIAEIALEPSKTLVRTLVDELAGKYPCSPVAMRLILPNGSCIAAIEKGNQLLASVLAG</sequence>
<protein>
    <submittedName>
        <fullName evidence="2">Uncharacterized protein</fullName>
    </submittedName>
</protein>
<gene>
    <name evidence="2" type="ORF">SPIL2461_LOCUS9893</name>
</gene>
<feature type="compositionally biased region" description="Basic and acidic residues" evidence="1">
    <location>
        <begin position="10"/>
        <end position="21"/>
    </location>
</feature>
<feature type="non-terminal residue" evidence="2">
    <location>
        <position position="500"/>
    </location>
</feature>
<keyword evidence="3" id="KW-1185">Reference proteome</keyword>
<comment type="caution">
    <text evidence="2">The sequence shown here is derived from an EMBL/GenBank/DDBJ whole genome shotgun (WGS) entry which is preliminary data.</text>
</comment>
<dbReference type="Proteomes" id="UP000649617">
    <property type="component" value="Unassembled WGS sequence"/>
</dbReference>
<evidence type="ECO:0000313" key="3">
    <source>
        <dbReference type="Proteomes" id="UP000649617"/>
    </source>
</evidence>
<organism evidence="2 3">
    <name type="scientific">Symbiodinium pilosum</name>
    <name type="common">Dinoflagellate</name>
    <dbReference type="NCBI Taxonomy" id="2952"/>
    <lineage>
        <taxon>Eukaryota</taxon>
        <taxon>Sar</taxon>
        <taxon>Alveolata</taxon>
        <taxon>Dinophyceae</taxon>
        <taxon>Suessiales</taxon>
        <taxon>Symbiodiniaceae</taxon>
        <taxon>Symbiodinium</taxon>
    </lineage>
</organism>
<accession>A0A812QS72</accession>
<reference evidence="2" key="1">
    <citation type="submission" date="2021-02" db="EMBL/GenBank/DDBJ databases">
        <authorList>
            <person name="Dougan E. K."/>
            <person name="Rhodes N."/>
            <person name="Thang M."/>
            <person name="Chan C."/>
        </authorList>
    </citation>
    <scope>NUCLEOTIDE SEQUENCE</scope>
</reference>
<feature type="compositionally biased region" description="Acidic residues" evidence="1">
    <location>
        <begin position="22"/>
        <end position="47"/>
    </location>
</feature>
<proteinExistence type="predicted"/>
<feature type="region of interest" description="Disordered" evidence="1">
    <location>
        <begin position="1"/>
        <end position="53"/>
    </location>
</feature>
<name>A0A812QS72_SYMPI</name>
<evidence type="ECO:0000313" key="2">
    <source>
        <dbReference type="EMBL" id="CAE7401009.1"/>
    </source>
</evidence>